<dbReference type="PANTHER" id="PTHR10887:SF495">
    <property type="entry name" value="HELICASE SENATAXIN ISOFORM X1-RELATED"/>
    <property type="match status" value="1"/>
</dbReference>
<dbReference type="Pfam" id="PF13087">
    <property type="entry name" value="AAA_12"/>
    <property type="match status" value="1"/>
</dbReference>
<dbReference type="OrthoDB" id="6513042at2759"/>
<dbReference type="PANTHER" id="PTHR10887">
    <property type="entry name" value="DNA2/NAM7 HELICASE FAMILY"/>
    <property type="match status" value="1"/>
</dbReference>
<dbReference type="AlphaFoldDB" id="A0A284RPW6"/>
<dbReference type="EMBL" id="FUEG01000013">
    <property type="protein sequence ID" value="SJL10800.1"/>
    <property type="molecule type" value="Genomic_DNA"/>
</dbReference>
<feature type="domain" description="DNA2/NAM7 helicase-like C-terminal" evidence="1">
    <location>
        <begin position="608"/>
        <end position="765"/>
    </location>
</feature>
<dbReference type="InterPro" id="IPR045055">
    <property type="entry name" value="DNA2/NAM7-like"/>
</dbReference>
<dbReference type="CDD" id="cd18808">
    <property type="entry name" value="SF1_C_Upf1"/>
    <property type="match status" value="1"/>
</dbReference>
<keyword evidence="3" id="KW-1185">Reference proteome</keyword>
<accession>A0A284RPW6</accession>
<reference evidence="3" key="1">
    <citation type="journal article" date="2017" name="Nat. Ecol. Evol.">
        <title>Genome expansion and lineage-specific genetic innovations in the forest pathogenic fungi Armillaria.</title>
        <authorList>
            <person name="Sipos G."/>
            <person name="Prasanna A.N."/>
            <person name="Walter M.C."/>
            <person name="O'Connor E."/>
            <person name="Balint B."/>
            <person name="Krizsan K."/>
            <person name="Kiss B."/>
            <person name="Hess J."/>
            <person name="Varga T."/>
            <person name="Slot J."/>
            <person name="Riley R."/>
            <person name="Boka B."/>
            <person name="Rigling D."/>
            <person name="Barry K."/>
            <person name="Lee J."/>
            <person name="Mihaltcheva S."/>
            <person name="LaButti K."/>
            <person name="Lipzen A."/>
            <person name="Waldron R."/>
            <person name="Moloney N.M."/>
            <person name="Sperisen C."/>
            <person name="Kredics L."/>
            <person name="Vagvoelgyi C."/>
            <person name="Patrignani A."/>
            <person name="Fitzpatrick D."/>
            <person name="Nagy I."/>
            <person name="Doyle S."/>
            <person name="Anderson J.B."/>
            <person name="Grigoriev I.V."/>
            <person name="Gueldener U."/>
            <person name="Muensterkoetter M."/>
            <person name="Nagy L.G."/>
        </authorList>
    </citation>
    <scope>NUCLEOTIDE SEQUENCE [LARGE SCALE GENOMIC DNA]</scope>
    <source>
        <strain evidence="3">C18/9</strain>
    </source>
</reference>
<evidence type="ECO:0000313" key="2">
    <source>
        <dbReference type="EMBL" id="SJL10800.1"/>
    </source>
</evidence>
<protein>
    <recommendedName>
        <fullName evidence="1">DNA2/NAM7 helicase-like C-terminal domain-containing protein</fullName>
    </recommendedName>
</protein>
<sequence>MDVTTRNSVFTVHVFAIRRTPTNQRSRISAQIDSACIVRAVALPHFLPCALMNNLQSLLPRECAGVEIRLQSRQQAQGAVEALLSEECLGISIVQAADDEIIEYLAIATSMQVVVISLSDSQTIPPIDDSLRTLLSTRKPILAGFDMPRLCICLSCHLNYHIRAIDLSTFQSTSPSKLSYPSELLSETTVSKFDRFAVDSLWNDKLEETLAEKIRNVSLRAWVSAVIIKQNMSIVPLIKPVETRWLKREVIECLGHLVSQVNILERAKPTEMSNDFTEVNQASNGRLLLHNSRFKTRVRASSQLKVVLNTSDGHEFEGSPTKAHGKRTSINVSGSFYGTTTGVKVLGRERATNAEKARDILLLHALQGKCHLMQSKFVRMLWFPSKEDEKDFVSSNTQISSDVSAGRLNKSQREVVLAMISARPLVLVHGPPGTGKTSTISAATKIWARRNSPIWIVAHSNVAVKNIAEKLAESNVDFKIIVSEEFYVEWHEHIYTKVKDKLLRVDGLPKKQKVLRRTIGRSSIMLSTLSMLSNPALNQNGMFNLVPPRSLVVDEASQINVFEYMHIFYKFRNEMTQVCFFGDPKQLPPYGQDKAPSMQSIFDIDHLKDMAHMLDIQYRMPHPLGKFISREVYNNRLRSENNITDPSCITFIDAKYGTEEKSGFSWRNYKEVRIIAHLVRLYYKDNDFCIITPYDAQRAAIEKELKKQGLPWERVFNVDSFQGNEADIVLVSIARSRDPGFLRSEQRMNVMLTRCRRGLVIVSSRSFLLGPGKSTLVGKLARGRPWLEGSTVTEQRANLPDAWGKRAPVESVPRYPNLEAKPFWEAGSVCTPPRNIQASHGSSGVYSVQTPFEGLQYPISLQGFSVYEQAFLLLASRNGSAGHPLYPTVRAVQPSLNVSSPISPVQMLGATLQTIGRFWNAPGCSNYPGL</sequence>
<dbReference type="InterPro" id="IPR027417">
    <property type="entry name" value="P-loop_NTPase"/>
</dbReference>
<evidence type="ECO:0000259" key="1">
    <source>
        <dbReference type="Pfam" id="PF13087"/>
    </source>
</evidence>
<proteinExistence type="predicted"/>
<organism evidence="2 3">
    <name type="scientific">Armillaria ostoyae</name>
    <name type="common">Armillaria root rot fungus</name>
    <dbReference type="NCBI Taxonomy" id="47428"/>
    <lineage>
        <taxon>Eukaryota</taxon>
        <taxon>Fungi</taxon>
        <taxon>Dikarya</taxon>
        <taxon>Basidiomycota</taxon>
        <taxon>Agaricomycotina</taxon>
        <taxon>Agaricomycetes</taxon>
        <taxon>Agaricomycetidae</taxon>
        <taxon>Agaricales</taxon>
        <taxon>Marasmiineae</taxon>
        <taxon>Physalacriaceae</taxon>
        <taxon>Armillaria</taxon>
    </lineage>
</organism>
<gene>
    <name evidence="2" type="ORF">ARMOST_14194</name>
</gene>
<dbReference type="Pfam" id="PF13604">
    <property type="entry name" value="AAA_30"/>
    <property type="match status" value="1"/>
</dbReference>
<dbReference type="InterPro" id="IPR041679">
    <property type="entry name" value="DNA2/NAM7-like_C"/>
</dbReference>
<dbReference type="SUPFAM" id="SSF52540">
    <property type="entry name" value="P-loop containing nucleoside triphosphate hydrolases"/>
    <property type="match status" value="1"/>
</dbReference>
<evidence type="ECO:0000313" key="3">
    <source>
        <dbReference type="Proteomes" id="UP000219338"/>
    </source>
</evidence>
<name>A0A284RPW6_ARMOS</name>
<dbReference type="InterPro" id="IPR047187">
    <property type="entry name" value="SF1_C_Upf1"/>
</dbReference>
<dbReference type="Proteomes" id="UP000219338">
    <property type="component" value="Unassembled WGS sequence"/>
</dbReference>
<dbReference type="Gene3D" id="3.40.50.300">
    <property type="entry name" value="P-loop containing nucleotide triphosphate hydrolases"/>
    <property type="match status" value="2"/>
</dbReference>